<proteinExistence type="predicted"/>
<dbReference type="Proteomes" id="UP000249922">
    <property type="component" value="Chromosome"/>
</dbReference>
<evidence type="ECO:0000313" key="2">
    <source>
        <dbReference type="Proteomes" id="UP000249922"/>
    </source>
</evidence>
<reference evidence="1 2" key="1">
    <citation type="submission" date="2018-06" db="EMBL/GenBank/DDBJ databases">
        <title>Complete genome sequence of Paracoccus mutanolyticus strain RSP-02 isolated from cellulosic waste.</title>
        <authorList>
            <person name="Amrutha R.N."/>
            <person name="Shrivastav A."/>
            <person name="Buddana S.K."/>
            <person name="Deshpande U."/>
            <person name="Prakasham R.S."/>
        </authorList>
    </citation>
    <scope>NUCLEOTIDE SEQUENCE [LARGE SCALE GENOMIC DNA]</scope>
    <source>
        <strain evidence="1 2">RSP-02</strain>
    </source>
</reference>
<evidence type="ECO:0000313" key="1">
    <source>
        <dbReference type="EMBL" id="AWX93952.1"/>
    </source>
</evidence>
<sequence>MRHLRARLQLTSRLQPSLVPRSCEQFVFDASLRSIWSGPGKTPIGVMKEVACGRDARGLAQLPSILSYAVFSCAPAIRS</sequence>
<dbReference type="EMBL" id="CP030239">
    <property type="protein sequence ID" value="AWX93952.1"/>
    <property type="molecule type" value="Genomic_DNA"/>
</dbReference>
<protein>
    <submittedName>
        <fullName evidence="1">Uncharacterized protein</fullName>
    </submittedName>
</protein>
<name>A0ABN5MBA9_9RHOB</name>
<organism evidence="1 2">
    <name type="scientific">Paracoccus mutanolyticus</name>
    <dbReference type="NCBI Taxonomy" id="1499308"/>
    <lineage>
        <taxon>Bacteria</taxon>
        <taxon>Pseudomonadati</taxon>
        <taxon>Pseudomonadota</taxon>
        <taxon>Alphaproteobacteria</taxon>
        <taxon>Rhodobacterales</taxon>
        <taxon>Paracoccaceae</taxon>
        <taxon>Paracoccus</taxon>
    </lineage>
</organism>
<gene>
    <name evidence="1" type="ORF">DPM13_15920</name>
</gene>
<keyword evidence="2" id="KW-1185">Reference proteome</keyword>
<accession>A0ABN5MBA9</accession>